<dbReference type="InterPro" id="IPR050770">
    <property type="entry name" value="Intradiol_RC_Dioxygenase"/>
</dbReference>
<sequence>MTSPQHSRRSFVHTILGAIGLSALAKPALAADLTPRATEGPFYPTPAMRRPDVDNDLVKILGSVREAGGEVFILRGRVLNSAGEPLVDHRIEIWQCDMNGKYLHTGDRQAIDFDPAFQGFGHDITGPDGSYEFRTIKPVTYPGRTPHIHVKVFDGETEVITSQFYIEGHPANTRDRIFNRLSDSQASAVSMTFTMTDRGEEAVVDVVV</sequence>
<organism evidence="6 8">
    <name type="scientific">Marivita cryptomonadis</name>
    <dbReference type="NCBI Taxonomy" id="505252"/>
    <lineage>
        <taxon>Bacteria</taxon>
        <taxon>Pseudomonadati</taxon>
        <taxon>Pseudomonadota</taxon>
        <taxon>Alphaproteobacteria</taxon>
        <taxon>Rhodobacterales</taxon>
        <taxon>Roseobacteraceae</taxon>
        <taxon>Marivita</taxon>
    </lineage>
</organism>
<dbReference type="GeneID" id="62642039"/>
<evidence type="ECO:0000256" key="1">
    <source>
        <dbReference type="ARBA" id="ARBA00007825"/>
    </source>
</evidence>
<dbReference type="InterPro" id="IPR006311">
    <property type="entry name" value="TAT_signal"/>
</dbReference>
<evidence type="ECO:0000313" key="9">
    <source>
        <dbReference type="Proteomes" id="UP000809440"/>
    </source>
</evidence>
<gene>
    <name evidence="6" type="ORF">JQX41_04575</name>
    <name evidence="7" type="ORF">JQX48_04575</name>
</gene>
<proteinExistence type="inferred from homology"/>
<keyword evidence="4" id="KW-0732">Signal</keyword>
<dbReference type="GO" id="GO:0016702">
    <property type="term" value="F:oxidoreductase activity, acting on single donors with incorporation of molecular oxygen, incorporation of two atoms of oxygen"/>
    <property type="evidence" value="ECO:0007669"/>
    <property type="project" value="InterPro"/>
</dbReference>
<dbReference type="Pfam" id="PF00775">
    <property type="entry name" value="Dioxygenase_C"/>
    <property type="match status" value="1"/>
</dbReference>
<dbReference type="PROSITE" id="PS00083">
    <property type="entry name" value="INTRADIOL_DIOXYGENAS"/>
    <property type="match status" value="1"/>
</dbReference>
<evidence type="ECO:0000256" key="2">
    <source>
        <dbReference type="ARBA" id="ARBA00022964"/>
    </source>
</evidence>
<keyword evidence="9" id="KW-1185">Reference proteome</keyword>
<evidence type="ECO:0000313" key="6">
    <source>
        <dbReference type="EMBL" id="MBM2411565.1"/>
    </source>
</evidence>
<dbReference type="PANTHER" id="PTHR33711:SF9">
    <property type="entry name" value="PROTOCATECHUATE 3,4-DIOXYGENASE ALPHA CHAIN"/>
    <property type="match status" value="1"/>
</dbReference>
<comment type="similarity">
    <text evidence="1">Belongs to the intradiol ring-cleavage dioxygenase family.</text>
</comment>
<dbReference type="AlphaFoldDB" id="A0A9Q2RW80"/>
<comment type="caution">
    <text evidence="6">The sequence shown here is derived from an EMBL/GenBank/DDBJ whole genome shotgun (WGS) entry which is preliminary data.</text>
</comment>
<evidence type="ECO:0000256" key="3">
    <source>
        <dbReference type="ARBA" id="ARBA00023002"/>
    </source>
</evidence>
<dbReference type="EMBL" id="JAFBXF010000002">
    <property type="protein sequence ID" value="MBM2416232.1"/>
    <property type="molecule type" value="Genomic_DNA"/>
</dbReference>
<dbReference type="InterPro" id="IPR000627">
    <property type="entry name" value="Intradiol_dOase_C"/>
</dbReference>
<reference evidence="6 9" key="1">
    <citation type="submission" date="2021-01" db="EMBL/GenBank/DDBJ databases">
        <title>Diatom-associated Roseobacters Show Island Model of Population Structure.</title>
        <authorList>
            <person name="Qu L."/>
            <person name="Feng X."/>
            <person name="Chen Y."/>
            <person name="Li L."/>
            <person name="Wang X."/>
            <person name="Hu Z."/>
            <person name="Wang H."/>
            <person name="Luo H."/>
        </authorList>
    </citation>
    <scope>NUCLEOTIDE SEQUENCE</scope>
    <source>
        <strain evidence="7 9">CC28-63</strain>
        <strain evidence="6">CC28-69</strain>
    </source>
</reference>
<keyword evidence="2" id="KW-0223">Dioxygenase</keyword>
<evidence type="ECO:0000259" key="5">
    <source>
        <dbReference type="PROSITE" id="PS00083"/>
    </source>
</evidence>
<feature type="signal peptide" evidence="4">
    <location>
        <begin position="1"/>
        <end position="30"/>
    </location>
</feature>
<evidence type="ECO:0000313" key="8">
    <source>
        <dbReference type="Proteomes" id="UP000755667"/>
    </source>
</evidence>
<dbReference type="Proteomes" id="UP000809440">
    <property type="component" value="Unassembled WGS sequence"/>
</dbReference>
<dbReference type="PANTHER" id="PTHR33711">
    <property type="entry name" value="DIOXYGENASE, PUTATIVE (AFU_ORTHOLOGUE AFUA_2G02910)-RELATED"/>
    <property type="match status" value="1"/>
</dbReference>
<name>A0A9Q2RW80_9RHOB</name>
<dbReference type="RefSeq" id="WP_085631231.1">
    <property type="nucleotide sequence ID" value="NZ_JAFBWU010000002.1"/>
</dbReference>
<dbReference type="InterPro" id="IPR015889">
    <property type="entry name" value="Intradiol_dOase_core"/>
</dbReference>
<dbReference type="Gene3D" id="2.60.130.10">
    <property type="entry name" value="Aromatic compound dioxygenase"/>
    <property type="match status" value="1"/>
</dbReference>
<protein>
    <recommendedName>
        <fullName evidence="5">Intradiol ring-cleavage dioxygenases domain-containing protein</fullName>
    </recommendedName>
</protein>
<feature type="chain" id="PRO_5040123860" description="Intradiol ring-cleavage dioxygenases domain-containing protein" evidence="4">
    <location>
        <begin position="31"/>
        <end position="208"/>
    </location>
</feature>
<accession>A0A9Q2RW80</accession>
<evidence type="ECO:0000313" key="7">
    <source>
        <dbReference type="EMBL" id="MBM2416232.1"/>
    </source>
</evidence>
<evidence type="ECO:0000256" key="4">
    <source>
        <dbReference type="SAM" id="SignalP"/>
    </source>
</evidence>
<dbReference type="Proteomes" id="UP000755667">
    <property type="component" value="Unassembled WGS sequence"/>
</dbReference>
<keyword evidence="3" id="KW-0560">Oxidoreductase</keyword>
<dbReference type="EMBL" id="JAFBXE010000002">
    <property type="protein sequence ID" value="MBM2411565.1"/>
    <property type="molecule type" value="Genomic_DNA"/>
</dbReference>
<dbReference type="SUPFAM" id="SSF49482">
    <property type="entry name" value="Aromatic compound dioxygenase"/>
    <property type="match status" value="1"/>
</dbReference>
<dbReference type="GO" id="GO:0008199">
    <property type="term" value="F:ferric iron binding"/>
    <property type="evidence" value="ECO:0007669"/>
    <property type="project" value="InterPro"/>
</dbReference>
<dbReference type="PROSITE" id="PS51318">
    <property type="entry name" value="TAT"/>
    <property type="match status" value="1"/>
</dbReference>
<feature type="domain" description="Intradiol ring-cleavage dioxygenases" evidence="5">
    <location>
        <begin position="74"/>
        <end position="102"/>
    </location>
</feature>
<dbReference type="OrthoDB" id="9805815at2"/>